<proteinExistence type="predicted"/>
<keyword evidence="1" id="KW-0472">Membrane</keyword>
<feature type="transmembrane region" description="Helical" evidence="1">
    <location>
        <begin position="20"/>
        <end position="47"/>
    </location>
</feature>
<keyword evidence="1" id="KW-1133">Transmembrane helix</keyword>
<dbReference type="EMBL" id="NRRV01000022">
    <property type="protein sequence ID" value="MBK1631158.1"/>
    <property type="molecule type" value="Genomic_DNA"/>
</dbReference>
<dbReference type="Proteomes" id="UP000748752">
    <property type="component" value="Unassembled WGS sequence"/>
</dbReference>
<evidence type="ECO:0000313" key="2">
    <source>
        <dbReference type="EMBL" id="MBK1631158.1"/>
    </source>
</evidence>
<organism evidence="2 3">
    <name type="scientific">Thiohalocapsa halophila</name>
    <dbReference type="NCBI Taxonomy" id="69359"/>
    <lineage>
        <taxon>Bacteria</taxon>
        <taxon>Pseudomonadati</taxon>
        <taxon>Pseudomonadota</taxon>
        <taxon>Gammaproteobacteria</taxon>
        <taxon>Chromatiales</taxon>
        <taxon>Chromatiaceae</taxon>
        <taxon>Thiohalocapsa</taxon>
    </lineage>
</organism>
<dbReference type="RefSeq" id="WP_200236914.1">
    <property type="nucleotide sequence ID" value="NZ_NRRV01000022.1"/>
</dbReference>
<keyword evidence="1" id="KW-0812">Transmembrane</keyword>
<sequence length="168" mass="18290">MRDPADTRILGARSNPLRVLAARLVAHVLGILAYSCLSPVVISYTILVLGTLGLGLVVGGINEQGSSIRDILGHLFSVADGAWVEFVWRGDLSFEQNALRLFGGLGFLLWLMEQAIRPWRRAPRAQRRPTDQFKRLWSRLGVFTAVLCTVTLAAALIIGPGGQDLTLG</sequence>
<evidence type="ECO:0000313" key="3">
    <source>
        <dbReference type="Proteomes" id="UP000748752"/>
    </source>
</evidence>
<name>A0ABS1CGY2_9GAMM</name>
<reference evidence="2 3" key="1">
    <citation type="journal article" date="2020" name="Microorganisms">
        <title>Osmotic Adaptation and Compatible Solute Biosynthesis of Phototrophic Bacteria as Revealed from Genome Analyses.</title>
        <authorList>
            <person name="Imhoff J.F."/>
            <person name="Rahn T."/>
            <person name="Kunzel S."/>
            <person name="Keller A."/>
            <person name="Neulinger S.C."/>
        </authorList>
    </citation>
    <scope>NUCLEOTIDE SEQUENCE [LARGE SCALE GENOMIC DNA]</scope>
    <source>
        <strain evidence="2 3">DSM 6210</strain>
    </source>
</reference>
<feature type="transmembrane region" description="Helical" evidence="1">
    <location>
        <begin position="136"/>
        <end position="158"/>
    </location>
</feature>
<comment type="caution">
    <text evidence="2">The sequence shown here is derived from an EMBL/GenBank/DDBJ whole genome shotgun (WGS) entry which is preliminary data.</text>
</comment>
<protein>
    <submittedName>
        <fullName evidence="2">Uncharacterized protein</fullName>
    </submittedName>
</protein>
<gene>
    <name evidence="2" type="ORF">CKO31_10475</name>
</gene>
<evidence type="ECO:0000256" key="1">
    <source>
        <dbReference type="SAM" id="Phobius"/>
    </source>
</evidence>
<accession>A0ABS1CGY2</accession>
<keyword evidence="3" id="KW-1185">Reference proteome</keyword>